<dbReference type="InterPro" id="IPR009010">
    <property type="entry name" value="Asp_de-COase-like_dom_sf"/>
</dbReference>
<dbReference type="FunFam" id="2.20.25.90:FF:000001">
    <property type="entry name" value="Formate dehydrogenase subunit alpha"/>
    <property type="match status" value="1"/>
</dbReference>
<dbReference type="Pfam" id="PF04879">
    <property type="entry name" value="Molybdop_Fe4S4"/>
    <property type="match status" value="1"/>
</dbReference>
<dbReference type="CDD" id="cd02790">
    <property type="entry name" value="MopB_CT_Formate-Dh_H"/>
    <property type="match status" value="1"/>
</dbReference>
<protein>
    <submittedName>
        <fullName evidence="11">Formate dehydrogenase major subunit</fullName>
    </submittedName>
    <submittedName>
        <fullName evidence="10">Formate dehydrogenase subunit alpha</fullName>
    </submittedName>
</protein>
<keyword evidence="7" id="KW-0411">Iron-sulfur</keyword>
<dbReference type="Proteomes" id="UP000683429">
    <property type="component" value="Chromosome"/>
</dbReference>
<evidence type="ECO:0000256" key="4">
    <source>
        <dbReference type="ARBA" id="ARBA00022723"/>
    </source>
</evidence>
<dbReference type="Gene3D" id="3.40.50.740">
    <property type="match status" value="1"/>
</dbReference>
<dbReference type="EMBL" id="FODH01000003">
    <property type="protein sequence ID" value="SEN88757.1"/>
    <property type="molecule type" value="Genomic_DNA"/>
</dbReference>
<feature type="domain" description="4Fe-4S Mo/W bis-MGD-type" evidence="9">
    <location>
        <begin position="2"/>
        <end position="57"/>
    </location>
</feature>
<comment type="cofactor">
    <cofactor evidence="2">
        <name>[4Fe-4S] cluster</name>
        <dbReference type="ChEBI" id="CHEBI:49883"/>
    </cofactor>
</comment>
<dbReference type="OrthoDB" id="9805142at2"/>
<dbReference type="InterPro" id="IPR041924">
    <property type="entry name" value="Formate_Dh-H_N"/>
</dbReference>
<dbReference type="PROSITE" id="PS00551">
    <property type="entry name" value="MOLYBDOPTERIN_PROK_1"/>
    <property type="match status" value="1"/>
</dbReference>
<dbReference type="GO" id="GO:0016020">
    <property type="term" value="C:membrane"/>
    <property type="evidence" value="ECO:0007669"/>
    <property type="project" value="TreeGrafter"/>
</dbReference>
<keyword evidence="5" id="KW-0560">Oxidoreductase</keyword>
<keyword evidence="3" id="KW-0004">4Fe-4S</keyword>
<dbReference type="EMBL" id="CP076607">
    <property type="protein sequence ID" value="QWU13635.1"/>
    <property type="molecule type" value="Genomic_DNA"/>
</dbReference>
<dbReference type="SUPFAM" id="SSF53706">
    <property type="entry name" value="Formate dehydrogenase/DMSO reductase, domains 1-3"/>
    <property type="match status" value="1"/>
</dbReference>
<evidence type="ECO:0000256" key="8">
    <source>
        <dbReference type="ARBA" id="ARBA00034078"/>
    </source>
</evidence>
<dbReference type="PROSITE" id="PS51669">
    <property type="entry name" value="4FE4S_MOW_BIS_MGD"/>
    <property type="match status" value="1"/>
</dbReference>
<evidence type="ECO:0000256" key="6">
    <source>
        <dbReference type="ARBA" id="ARBA00023004"/>
    </source>
</evidence>
<dbReference type="AlphaFoldDB" id="A0A1H8K7S6"/>
<keyword evidence="4" id="KW-0479">Metal-binding</keyword>
<sequence>MKNKVLTICPYCGSGCHMNLLVEDGKVVGAEPADGRTNEGNLCLKGHYGWDFLNDPQILTARLRKPMIRKEGVLREVSWEEAIQFTAEKLTAIKEQYGPDAIMGTGSARGPGNEANYVMQKFMRAVIGTNNIDHCARVCHGPSVAGLTYSLGDGAMSNSIPEIEDTDLLFIFGYNAPVTHPIVARRIVKAKEKGATIIVSDPRKTELARIADTWLPLKGGTNMALVNAFGNVLIEEELYDKDYVANYVEGFAEYKESVKKYTPEYAETITGVKANDIRKVMRQYAKSNKAMILYGMGVCQFAQAVDVVKGLASLALLTGNFGRPSVGIGPVRGQNNVQGSCDMGALPNVYPGYQSVTDPKIRKKFEKAWGVMLPDKTGYHLTEIPHLVLKENKVKAYYIFGEDPVQSDPNAAEVRETLEKMEFVIVQDIFMNKTALHADVILPATSWGEHEGVYSSADRGFQRIRKAVDPPGDVKPDWQIISELSTAMGYPMSYKNTEEIWDEMRALCPKFAGASYKRMEEQGGVQWPCPSEDHPGTPYLYEGNRFSTPNGKGRLFACEWRAPLEQPDQEYPLTLSTVREVGHYSVRTMTGNCRALSQLSDEPGNIQVSPVDASSLGITDGQLVRIISRRGRIVARAQISDRVKAGATYMTYHFWIGACNELTGDALDPISKTPEYKYCAIRLERIPDQLRAEEKVRQQYESLRKQMHVGAGQA</sequence>
<dbReference type="InterPro" id="IPR006657">
    <property type="entry name" value="MoPterin_dinucl-bd_dom"/>
</dbReference>
<dbReference type="GO" id="GO:0008863">
    <property type="term" value="F:formate dehydrogenase (NAD+) activity"/>
    <property type="evidence" value="ECO:0007669"/>
    <property type="project" value="InterPro"/>
</dbReference>
<organism evidence="11 12">
    <name type="scientific">Paenibacillus sophorae</name>
    <dbReference type="NCBI Taxonomy" id="1333845"/>
    <lineage>
        <taxon>Bacteria</taxon>
        <taxon>Bacillati</taxon>
        <taxon>Bacillota</taxon>
        <taxon>Bacilli</taxon>
        <taxon>Bacillales</taxon>
        <taxon>Paenibacillaceae</taxon>
        <taxon>Paenibacillus</taxon>
    </lineage>
</organism>
<dbReference type="Gene3D" id="2.40.40.20">
    <property type="match status" value="1"/>
</dbReference>
<evidence type="ECO:0000256" key="5">
    <source>
        <dbReference type="ARBA" id="ARBA00023002"/>
    </source>
</evidence>
<dbReference type="PIRSF" id="PIRSF000144">
    <property type="entry name" value="CbbBc"/>
    <property type="match status" value="1"/>
</dbReference>
<dbReference type="Proteomes" id="UP000198809">
    <property type="component" value="Unassembled WGS sequence"/>
</dbReference>
<dbReference type="PROSITE" id="PS00932">
    <property type="entry name" value="MOLYBDOPTERIN_PROK_3"/>
    <property type="match status" value="1"/>
</dbReference>
<keyword evidence="6" id="KW-0408">Iron</keyword>
<dbReference type="PANTHER" id="PTHR43105:SF14">
    <property type="entry name" value="FORMATE DEHYDROGENASE H"/>
    <property type="match status" value="1"/>
</dbReference>
<evidence type="ECO:0000259" key="9">
    <source>
        <dbReference type="PROSITE" id="PS51669"/>
    </source>
</evidence>
<dbReference type="Pfam" id="PF00384">
    <property type="entry name" value="Molybdopterin"/>
    <property type="match status" value="1"/>
</dbReference>
<comment type="cofactor">
    <cofactor evidence="1">
        <name>Mo-bis(molybdopterin guanine dinucleotide)</name>
        <dbReference type="ChEBI" id="CHEBI:60539"/>
    </cofactor>
</comment>
<evidence type="ECO:0000256" key="7">
    <source>
        <dbReference type="ARBA" id="ARBA00023014"/>
    </source>
</evidence>
<dbReference type="SUPFAM" id="SSF50692">
    <property type="entry name" value="ADC-like"/>
    <property type="match status" value="1"/>
</dbReference>
<dbReference type="Gene3D" id="2.20.25.90">
    <property type="entry name" value="ADC-like domains"/>
    <property type="match status" value="1"/>
</dbReference>
<dbReference type="InterPro" id="IPR041925">
    <property type="entry name" value="CT_Formate-Dh_H"/>
</dbReference>
<dbReference type="InterPro" id="IPR050123">
    <property type="entry name" value="Prok_molybdopt-oxidoreductase"/>
</dbReference>
<dbReference type="InterPro" id="IPR006655">
    <property type="entry name" value="Mopterin_OxRdtase_prok_CS"/>
</dbReference>
<evidence type="ECO:0000313" key="12">
    <source>
        <dbReference type="Proteomes" id="UP000198809"/>
    </source>
</evidence>
<dbReference type="GO" id="GO:0051539">
    <property type="term" value="F:4 iron, 4 sulfur cluster binding"/>
    <property type="evidence" value="ECO:0007669"/>
    <property type="project" value="UniProtKB-KW"/>
</dbReference>
<keyword evidence="13" id="KW-1185">Reference proteome</keyword>
<evidence type="ECO:0000256" key="1">
    <source>
        <dbReference type="ARBA" id="ARBA00001942"/>
    </source>
</evidence>
<dbReference type="RefSeq" id="WP_090833951.1">
    <property type="nucleotide sequence ID" value="NZ_CP076607.1"/>
</dbReference>
<dbReference type="Pfam" id="PF01568">
    <property type="entry name" value="Molydop_binding"/>
    <property type="match status" value="1"/>
</dbReference>
<dbReference type="Gene3D" id="3.40.228.10">
    <property type="entry name" value="Dimethylsulfoxide Reductase, domain 2"/>
    <property type="match status" value="1"/>
</dbReference>
<dbReference type="InterPro" id="IPR027467">
    <property type="entry name" value="MopterinOxRdtase_cofactor_BS"/>
</dbReference>
<evidence type="ECO:0000256" key="2">
    <source>
        <dbReference type="ARBA" id="ARBA00001966"/>
    </source>
</evidence>
<dbReference type="SMART" id="SM00926">
    <property type="entry name" value="Molybdop_Fe4S4"/>
    <property type="match status" value="1"/>
</dbReference>
<dbReference type="InterPro" id="IPR006963">
    <property type="entry name" value="Mopterin_OxRdtase_4Fe-4S_dom"/>
</dbReference>
<dbReference type="GO" id="GO:0046872">
    <property type="term" value="F:metal ion binding"/>
    <property type="evidence" value="ECO:0007669"/>
    <property type="project" value="UniProtKB-KW"/>
</dbReference>
<dbReference type="GO" id="GO:0003954">
    <property type="term" value="F:NADH dehydrogenase activity"/>
    <property type="evidence" value="ECO:0007669"/>
    <property type="project" value="TreeGrafter"/>
</dbReference>
<dbReference type="CDD" id="cd02753">
    <property type="entry name" value="MopB_Formate-Dh-H"/>
    <property type="match status" value="1"/>
</dbReference>
<dbReference type="NCBIfam" id="TIGR01591">
    <property type="entry name" value="Fdh-alpha"/>
    <property type="match status" value="1"/>
</dbReference>
<evidence type="ECO:0000256" key="3">
    <source>
        <dbReference type="ARBA" id="ARBA00022485"/>
    </source>
</evidence>
<dbReference type="GO" id="GO:0043546">
    <property type="term" value="F:molybdopterin cofactor binding"/>
    <property type="evidence" value="ECO:0007669"/>
    <property type="project" value="InterPro"/>
</dbReference>
<dbReference type="GO" id="GO:0022904">
    <property type="term" value="P:respiratory electron transport chain"/>
    <property type="evidence" value="ECO:0007669"/>
    <property type="project" value="TreeGrafter"/>
</dbReference>
<evidence type="ECO:0000313" key="11">
    <source>
        <dbReference type="EMBL" id="SEN88757.1"/>
    </source>
</evidence>
<dbReference type="PANTHER" id="PTHR43105">
    <property type="entry name" value="RESPIRATORY NITRATE REDUCTASE"/>
    <property type="match status" value="1"/>
</dbReference>
<comment type="cofactor">
    <cofactor evidence="8">
        <name>[2Fe-2S] cluster</name>
        <dbReference type="ChEBI" id="CHEBI:190135"/>
    </cofactor>
</comment>
<proteinExistence type="predicted"/>
<dbReference type="InterPro" id="IPR006656">
    <property type="entry name" value="Mopterin_OxRdtase"/>
</dbReference>
<reference evidence="10 13" key="2">
    <citation type="submission" date="2021-06" db="EMBL/GenBank/DDBJ databases">
        <title>Whole genome sequence of Paenibacillus sophorae DSM23020 for comparative genomics.</title>
        <authorList>
            <person name="Kim M.-J."/>
            <person name="Lee G."/>
            <person name="Shin J.-H."/>
        </authorList>
    </citation>
    <scope>NUCLEOTIDE SEQUENCE [LARGE SCALE GENOMIC DNA]</scope>
    <source>
        <strain evidence="10 13">DSM 23020</strain>
    </source>
</reference>
<name>A0A1H8K7S6_9BACL</name>
<dbReference type="STRING" id="1333845.SAMN04487895_103316"/>
<gene>
    <name evidence="10" type="primary">fdhF</name>
    <name evidence="10" type="ORF">KP014_16745</name>
    <name evidence="11" type="ORF">SAMN04487895_103316</name>
</gene>
<evidence type="ECO:0000313" key="13">
    <source>
        <dbReference type="Proteomes" id="UP000683429"/>
    </source>
</evidence>
<dbReference type="GO" id="GO:0015942">
    <property type="term" value="P:formate metabolic process"/>
    <property type="evidence" value="ECO:0007669"/>
    <property type="project" value="InterPro"/>
</dbReference>
<dbReference type="InterPro" id="IPR006478">
    <property type="entry name" value="Formate_DH_asu"/>
</dbReference>
<reference evidence="11 12" key="1">
    <citation type="submission" date="2016-10" db="EMBL/GenBank/DDBJ databases">
        <authorList>
            <person name="de Groot N.N."/>
        </authorList>
    </citation>
    <scope>NUCLEOTIDE SEQUENCE [LARGE SCALE GENOMIC DNA]</scope>
    <source>
        <strain evidence="11 12">CGMCC 1.10238</strain>
    </source>
</reference>
<accession>A0A1H8K7S6</accession>
<evidence type="ECO:0000313" key="10">
    <source>
        <dbReference type="EMBL" id="QWU13635.1"/>
    </source>
</evidence>